<feature type="transmembrane region" description="Helical" evidence="16">
    <location>
        <begin position="110"/>
        <end position="134"/>
    </location>
</feature>
<evidence type="ECO:0000256" key="14">
    <source>
        <dbReference type="ARBA" id="ARBA00075216"/>
    </source>
</evidence>
<evidence type="ECO:0000256" key="5">
    <source>
        <dbReference type="ARBA" id="ARBA00022692"/>
    </source>
</evidence>
<evidence type="ECO:0000313" key="18">
    <source>
        <dbReference type="EMBL" id="KAI6657426.1"/>
    </source>
</evidence>
<evidence type="ECO:0000256" key="1">
    <source>
        <dbReference type="ARBA" id="ARBA00004477"/>
    </source>
</evidence>
<dbReference type="Gene3D" id="1.20.1200.10">
    <property type="entry name" value="Cobalamin adenosyltransferase-like"/>
    <property type="match status" value="1"/>
</dbReference>
<dbReference type="PANTHER" id="PTHR12213:SF0">
    <property type="entry name" value="CORRINOID ADENOSYLTRANSFERASE MMAB"/>
    <property type="match status" value="1"/>
</dbReference>
<accession>A0AAV7K7Z7</accession>
<dbReference type="FunFam" id="1.20.1200.10:FF:000001">
    <property type="entry name" value="Cob(I)yrinic acid a,c-diamide adenosyltransferase"/>
    <property type="match status" value="1"/>
</dbReference>
<evidence type="ECO:0000256" key="8">
    <source>
        <dbReference type="ARBA" id="ARBA00022840"/>
    </source>
</evidence>
<sequence>MADTQTSRPEINGSVHLSSQPETSIIRQVRSILYWENTFTSICSLLITLMILQTFSFYPGIHATLLVLLGSYTASLLFILSFIIYCVVVGREPHNPFNVWLSDFKVNTGWILNQLGILLDLISPYFVSSLRLIFFFNLKDSLTVMTLLWIMSYFSSYISLLEITYVGDKGLTSNYVGTRIPKDDVIIEALGTTDELSSQIGLIRAWIARIHSNNSDHQHLLKLLASVQCHLQDIGSHIATPPDTKQAGTLPVFKPELVKELEYEIDEMTSRLPPLKHFILPGGGMTAGYLHVARSVCRRSERRVVPLIRAGELSDRVGVYLNRLSDFLFTTARWASHIEGEKDTIYK</sequence>
<comment type="function">
    <text evidence="12">Converts cob(I)alamin to adenosylcobalamin (adenosylcob(III)alamin), a coenzyme for methylmalonyl-CoA mutase, therefore participates in the final step of the vitamin B12 conversion. Generates adenosylcobalamin (AdoCbl) and directly delivers the cofactor to MUT in a transfer that is stimulated by ATP-binding to MMAB and gated by MMAA.</text>
</comment>
<evidence type="ECO:0000256" key="4">
    <source>
        <dbReference type="ARBA" id="ARBA00022679"/>
    </source>
</evidence>
<keyword evidence="7" id="KW-0256">Endoplasmic reticulum</keyword>
<evidence type="ECO:0000256" key="11">
    <source>
        <dbReference type="ARBA" id="ARBA00051988"/>
    </source>
</evidence>
<comment type="similarity">
    <text evidence="2 15">Belongs to the Cob(I)alamin adenosyltransferase family.</text>
</comment>
<dbReference type="NCBIfam" id="TIGR00636">
    <property type="entry name" value="PduO_Nterm"/>
    <property type="match status" value="1"/>
</dbReference>
<dbReference type="AlphaFoldDB" id="A0AAV7K7Z7"/>
<feature type="domain" description="Reticulon" evidence="17">
    <location>
        <begin position="29"/>
        <end position="167"/>
    </location>
</feature>
<evidence type="ECO:0000259" key="17">
    <source>
        <dbReference type="PROSITE" id="PS50845"/>
    </source>
</evidence>
<dbReference type="InterPro" id="IPR036451">
    <property type="entry name" value="CblAdoTrfase-like_sf"/>
</dbReference>
<evidence type="ECO:0000256" key="6">
    <source>
        <dbReference type="ARBA" id="ARBA00022741"/>
    </source>
</evidence>
<evidence type="ECO:0000256" key="10">
    <source>
        <dbReference type="ARBA" id="ARBA00023136"/>
    </source>
</evidence>
<keyword evidence="19" id="KW-1185">Reference proteome</keyword>
<dbReference type="GO" id="GO:0009235">
    <property type="term" value="P:cobalamin metabolic process"/>
    <property type="evidence" value="ECO:0007669"/>
    <property type="project" value="UniProtKB-ARBA"/>
</dbReference>
<comment type="subunit">
    <text evidence="3">Homotrimer.</text>
</comment>
<keyword evidence="9 16" id="KW-1133">Transmembrane helix</keyword>
<comment type="caution">
    <text evidence="18">The sequence shown here is derived from an EMBL/GenBank/DDBJ whole genome shotgun (WGS) entry which is preliminary data.</text>
</comment>
<keyword evidence="5 16" id="KW-0812">Transmembrane</keyword>
<evidence type="ECO:0000256" key="3">
    <source>
        <dbReference type="ARBA" id="ARBA00011233"/>
    </source>
</evidence>
<feature type="transmembrane region" description="Helical" evidence="16">
    <location>
        <begin position="146"/>
        <end position="166"/>
    </location>
</feature>
<dbReference type="PANTHER" id="PTHR12213">
    <property type="entry name" value="CORRINOID ADENOSYLTRANSFERASE"/>
    <property type="match status" value="1"/>
</dbReference>
<feature type="transmembrane region" description="Helical" evidence="16">
    <location>
        <begin position="65"/>
        <end position="90"/>
    </location>
</feature>
<organism evidence="18 19">
    <name type="scientific">Oopsacas minuta</name>
    <dbReference type="NCBI Taxonomy" id="111878"/>
    <lineage>
        <taxon>Eukaryota</taxon>
        <taxon>Metazoa</taxon>
        <taxon>Porifera</taxon>
        <taxon>Hexactinellida</taxon>
        <taxon>Hexasterophora</taxon>
        <taxon>Lyssacinosida</taxon>
        <taxon>Leucopsacidae</taxon>
        <taxon>Oopsacas</taxon>
    </lineage>
</organism>
<evidence type="ECO:0000256" key="13">
    <source>
        <dbReference type="ARBA" id="ARBA00071654"/>
    </source>
</evidence>
<comment type="catalytic activity">
    <reaction evidence="11">
        <text>cob(I)alamin-[corrinoid adenosyltransferase] + ATP = apo-[corrinoid adenosyltransferase] + adenosylcob(III)alamin + triphosphate</text>
        <dbReference type="Rhea" id="RHEA:56796"/>
        <dbReference type="Rhea" id="RHEA-COMP:14743"/>
        <dbReference type="Rhea" id="RHEA-COMP:14744"/>
        <dbReference type="ChEBI" id="CHEBI:18036"/>
        <dbReference type="ChEBI" id="CHEBI:18408"/>
        <dbReference type="ChEBI" id="CHEBI:30616"/>
        <dbReference type="ChEBI" id="CHEBI:60488"/>
        <dbReference type="ChEBI" id="CHEBI:83228"/>
    </reaction>
    <physiologicalReaction direction="left-to-right" evidence="11">
        <dbReference type="Rhea" id="RHEA:56797"/>
    </physiologicalReaction>
</comment>
<reference evidence="18 19" key="1">
    <citation type="journal article" date="2023" name="BMC Biol.">
        <title>The compact genome of the sponge Oopsacas minuta (Hexactinellida) is lacking key metazoan core genes.</title>
        <authorList>
            <person name="Santini S."/>
            <person name="Schenkelaars Q."/>
            <person name="Jourda C."/>
            <person name="Duchesne M."/>
            <person name="Belahbib H."/>
            <person name="Rocher C."/>
            <person name="Selva M."/>
            <person name="Riesgo A."/>
            <person name="Vervoort M."/>
            <person name="Leys S.P."/>
            <person name="Kodjabachian L."/>
            <person name="Le Bivic A."/>
            <person name="Borchiellini C."/>
            <person name="Claverie J.M."/>
            <person name="Renard E."/>
        </authorList>
    </citation>
    <scope>NUCLEOTIDE SEQUENCE [LARGE SCALE GENOMIC DNA]</scope>
    <source>
        <strain evidence="18">SPO-2</strain>
    </source>
</reference>
<protein>
    <recommendedName>
        <fullName evidence="13">Corrinoid adenosyltransferase MMAB</fullName>
    </recommendedName>
    <alternativeName>
        <fullName evidence="14">ATP:co(I)rrinoid adenosyltransferase MMAB</fullName>
    </alternativeName>
</protein>
<feature type="transmembrane region" description="Helical" evidence="16">
    <location>
        <begin position="39"/>
        <end position="58"/>
    </location>
</feature>
<evidence type="ECO:0000256" key="15">
    <source>
        <dbReference type="RuleBase" id="RU366026"/>
    </source>
</evidence>
<keyword evidence="4 15" id="KW-0808">Transferase</keyword>
<evidence type="ECO:0000256" key="7">
    <source>
        <dbReference type="ARBA" id="ARBA00022824"/>
    </source>
</evidence>
<dbReference type="InterPro" id="IPR029499">
    <property type="entry name" value="PduO-typ"/>
</dbReference>
<dbReference type="GO" id="GO:0005789">
    <property type="term" value="C:endoplasmic reticulum membrane"/>
    <property type="evidence" value="ECO:0007669"/>
    <property type="project" value="UniProtKB-SubCell"/>
</dbReference>
<dbReference type="InterPro" id="IPR003388">
    <property type="entry name" value="Reticulon"/>
</dbReference>
<keyword evidence="6 15" id="KW-0547">Nucleotide-binding</keyword>
<evidence type="ECO:0000256" key="16">
    <source>
        <dbReference type="SAM" id="Phobius"/>
    </source>
</evidence>
<dbReference type="EMBL" id="JAKMXF010000111">
    <property type="protein sequence ID" value="KAI6657426.1"/>
    <property type="molecule type" value="Genomic_DNA"/>
</dbReference>
<evidence type="ECO:0000256" key="9">
    <source>
        <dbReference type="ARBA" id="ARBA00022989"/>
    </source>
</evidence>
<dbReference type="GO" id="GO:0008817">
    <property type="term" value="F:corrinoid adenosyltransferase activity"/>
    <property type="evidence" value="ECO:0007669"/>
    <property type="project" value="TreeGrafter"/>
</dbReference>
<dbReference type="InterPro" id="IPR016030">
    <property type="entry name" value="CblAdoTrfase-like"/>
</dbReference>
<name>A0AAV7K7Z7_9METZ</name>
<keyword evidence="8 15" id="KW-0067">ATP-binding</keyword>
<comment type="subcellular location">
    <subcellularLocation>
        <location evidence="1">Endoplasmic reticulum membrane</location>
        <topology evidence="1">Multi-pass membrane protein</topology>
    </subcellularLocation>
</comment>
<proteinExistence type="inferred from homology"/>
<dbReference type="Proteomes" id="UP001165289">
    <property type="component" value="Unassembled WGS sequence"/>
</dbReference>
<dbReference type="Pfam" id="PF01923">
    <property type="entry name" value="Cob_adeno_trans"/>
    <property type="match status" value="1"/>
</dbReference>
<dbReference type="PROSITE" id="PS50845">
    <property type="entry name" value="RETICULON"/>
    <property type="match status" value="1"/>
</dbReference>
<evidence type="ECO:0000256" key="2">
    <source>
        <dbReference type="ARBA" id="ARBA00007487"/>
    </source>
</evidence>
<evidence type="ECO:0000256" key="12">
    <source>
        <dbReference type="ARBA" id="ARBA00056747"/>
    </source>
</evidence>
<keyword evidence="10 16" id="KW-0472">Membrane</keyword>
<evidence type="ECO:0000313" key="19">
    <source>
        <dbReference type="Proteomes" id="UP001165289"/>
    </source>
</evidence>
<dbReference type="GO" id="GO:0005524">
    <property type="term" value="F:ATP binding"/>
    <property type="evidence" value="ECO:0007669"/>
    <property type="project" value="UniProtKB-UniRule"/>
</dbReference>
<gene>
    <name evidence="18" type="ORF">LOD99_172</name>
</gene>
<dbReference type="SUPFAM" id="SSF89028">
    <property type="entry name" value="Cobalamin adenosyltransferase-like"/>
    <property type="match status" value="1"/>
</dbReference>